<gene>
    <name evidence="1" type="ORF">N1032_26805</name>
</gene>
<proteinExistence type="predicted"/>
<dbReference type="RefSeq" id="WP_259543715.1">
    <property type="nucleotide sequence ID" value="NZ_JANLCJ010000620.1"/>
</dbReference>
<name>A0ABT2HBL5_9MICO</name>
<feature type="non-terminal residue" evidence="1">
    <location>
        <position position="104"/>
    </location>
</feature>
<dbReference type="Proteomes" id="UP001165586">
    <property type="component" value="Unassembled WGS sequence"/>
</dbReference>
<comment type="caution">
    <text evidence="1">The sequence shown here is derived from an EMBL/GenBank/DDBJ whole genome shotgun (WGS) entry which is preliminary data.</text>
</comment>
<evidence type="ECO:0000313" key="2">
    <source>
        <dbReference type="Proteomes" id="UP001165586"/>
    </source>
</evidence>
<protein>
    <submittedName>
        <fullName evidence="1">Uncharacterized protein</fullName>
    </submittedName>
</protein>
<accession>A0ABT2HBL5</accession>
<sequence length="104" mass="11708">MPRNTTTRQPRLALYSHAPSDSINLLKDELVRRGVNVVKVKRNNSTFVGRQGDILFNYGSSSMPTNIIGQARVLNNPARLEAASNKLRSFQRLQEEGIPTVEWT</sequence>
<reference evidence="1" key="1">
    <citation type="submission" date="2022-08" db="EMBL/GenBank/DDBJ databases">
        <authorList>
            <person name="Deng Y."/>
            <person name="Han X.-F."/>
            <person name="Zhang Y.-Q."/>
        </authorList>
    </citation>
    <scope>NUCLEOTIDE SEQUENCE</scope>
    <source>
        <strain evidence="1">CPCC 203386</strain>
    </source>
</reference>
<keyword evidence="2" id="KW-1185">Reference proteome</keyword>
<organism evidence="1 2">
    <name type="scientific">Herbiconiux daphne</name>
    <dbReference type="NCBI Taxonomy" id="2970914"/>
    <lineage>
        <taxon>Bacteria</taxon>
        <taxon>Bacillati</taxon>
        <taxon>Actinomycetota</taxon>
        <taxon>Actinomycetes</taxon>
        <taxon>Micrococcales</taxon>
        <taxon>Microbacteriaceae</taxon>
        <taxon>Herbiconiux</taxon>
    </lineage>
</organism>
<dbReference type="EMBL" id="JANLCJ010000620">
    <property type="protein sequence ID" value="MCS5737346.1"/>
    <property type="molecule type" value="Genomic_DNA"/>
</dbReference>
<evidence type="ECO:0000313" key="1">
    <source>
        <dbReference type="EMBL" id="MCS5737346.1"/>
    </source>
</evidence>